<feature type="transmembrane region" description="Helical" evidence="1">
    <location>
        <begin position="155"/>
        <end position="175"/>
    </location>
</feature>
<dbReference type="AlphaFoldDB" id="A0AAF0JM96"/>
<feature type="transmembrane region" description="Helical" evidence="1">
    <location>
        <begin position="181"/>
        <end position="201"/>
    </location>
</feature>
<reference evidence="3" key="1">
    <citation type="submission" date="2022-01" db="EMBL/GenBank/DDBJ databases">
        <title>Complete genome of Methanomicrobium antiquum DSM 21220.</title>
        <authorList>
            <person name="Chen S.-C."/>
            <person name="You Y.-T."/>
            <person name="Zhou Y.-Z."/>
            <person name="Lai M.-C."/>
        </authorList>
    </citation>
    <scope>NUCLEOTIDE SEQUENCE</scope>
    <source>
        <strain evidence="3">DSM 21220</strain>
    </source>
</reference>
<keyword evidence="1" id="KW-1133">Transmembrane helix</keyword>
<name>A0AAF0JM96_9EURY</name>
<evidence type="ECO:0000256" key="1">
    <source>
        <dbReference type="SAM" id="Phobius"/>
    </source>
</evidence>
<feature type="transmembrane region" description="Helical" evidence="1">
    <location>
        <begin position="306"/>
        <end position="324"/>
    </location>
</feature>
<feature type="transmembrane region" description="Helical" evidence="1">
    <location>
        <begin position="129"/>
        <end position="148"/>
    </location>
</feature>
<accession>A0AAF0JM96</accession>
<proteinExistence type="predicted"/>
<protein>
    <submittedName>
        <fullName evidence="3">Tripartite tricarboxylate transporter permease</fullName>
    </submittedName>
</protein>
<dbReference type="KEGG" id="manq:L1994_09110"/>
<feature type="transmembrane region" description="Helical" evidence="1">
    <location>
        <begin position="222"/>
        <end position="243"/>
    </location>
</feature>
<feature type="transmembrane region" description="Helical" evidence="1">
    <location>
        <begin position="100"/>
        <end position="123"/>
    </location>
</feature>
<feature type="domain" description="DUF112" evidence="2">
    <location>
        <begin position="6"/>
        <end position="387"/>
    </location>
</feature>
<sequence>MIEIIFCLCIGIILGMISGLIPGIHSNTMAGLLLSVETGFLAIFGETAMAVSLIAALVVHTFLDIVPGTFFGIPDADTALSVLPAHRLCLKGHGEKAVRLSALGSAYGSVFGLFFLIVFMLYLPSIQQYIDWWVGIILIIVAGILIVYSESPEWSFAVFMVSGILGLFAFEYSWICSGFSAQASVLMPLLTGLFGISVLIASSDGKMPEQKFEGINTKRMDILKCSVAGTLAGSAVGWLPGLSNASANAVLASAIKIDKEGEGFIVATSAANTANAFISIAAFYAVSRMRNGVMTAFSHLENLPPISFILSAGFCAAIAGYLLTNLFSRFGKLFSGWNVRRLSFSVIIFMVVLIFGFTGPFGILILILATITGCVPGIVNIRRVPCMGSVMLPVILWSFSII</sequence>
<evidence type="ECO:0000259" key="2">
    <source>
        <dbReference type="Pfam" id="PF01970"/>
    </source>
</evidence>
<keyword evidence="4" id="KW-1185">Reference proteome</keyword>
<keyword evidence="1" id="KW-0472">Membrane</keyword>
<evidence type="ECO:0000313" key="4">
    <source>
        <dbReference type="Proteomes" id="UP001218895"/>
    </source>
</evidence>
<dbReference type="InterPro" id="IPR002823">
    <property type="entry name" value="DUF112_TM"/>
</dbReference>
<dbReference type="PANTHER" id="PTHR42204:SF1">
    <property type="entry name" value="INTEGRAL MEMBRANE PROTEIN"/>
    <property type="match status" value="1"/>
</dbReference>
<feature type="transmembrane region" description="Helical" evidence="1">
    <location>
        <begin position="384"/>
        <end position="401"/>
    </location>
</feature>
<dbReference type="Pfam" id="PF01970">
    <property type="entry name" value="TctA"/>
    <property type="match status" value="1"/>
</dbReference>
<dbReference type="Proteomes" id="UP001218895">
    <property type="component" value="Chromosome"/>
</dbReference>
<feature type="transmembrane region" description="Helical" evidence="1">
    <location>
        <begin position="263"/>
        <end position="286"/>
    </location>
</feature>
<gene>
    <name evidence="3" type="ORF">L1994_09110</name>
</gene>
<evidence type="ECO:0000313" key="3">
    <source>
        <dbReference type="EMBL" id="WFN36295.1"/>
    </source>
</evidence>
<dbReference type="PANTHER" id="PTHR42204">
    <property type="entry name" value="INTEGRAL MEMBRANE PROTEIN"/>
    <property type="match status" value="1"/>
</dbReference>
<feature type="transmembrane region" description="Helical" evidence="1">
    <location>
        <begin position="39"/>
        <end position="63"/>
    </location>
</feature>
<dbReference type="EMBL" id="CP091092">
    <property type="protein sequence ID" value="WFN36295.1"/>
    <property type="molecule type" value="Genomic_DNA"/>
</dbReference>
<feature type="transmembrane region" description="Helical" evidence="1">
    <location>
        <begin position="344"/>
        <end position="372"/>
    </location>
</feature>
<keyword evidence="1" id="KW-0812">Transmembrane</keyword>
<organism evidence="3 4">
    <name type="scientific">Methanomicrobium antiquum</name>
    <dbReference type="NCBI Taxonomy" id="487686"/>
    <lineage>
        <taxon>Archaea</taxon>
        <taxon>Methanobacteriati</taxon>
        <taxon>Methanobacteriota</taxon>
        <taxon>Stenosarchaea group</taxon>
        <taxon>Methanomicrobia</taxon>
        <taxon>Methanomicrobiales</taxon>
        <taxon>Methanomicrobiaceae</taxon>
        <taxon>Methanomicrobium</taxon>
    </lineage>
</organism>
<dbReference type="RefSeq" id="WP_278099133.1">
    <property type="nucleotide sequence ID" value="NZ_CP091092.1"/>
</dbReference>
<dbReference type="GeneID" id="79950554"/>